<dbReference type="InterPro" id="IPR000595">
    <property type="entry name" value="cNMP-bd_dom"/>
</dbReference>
<dbReference type="SUPFAM" id="SSF51206">
    <property type="entry name" value="cAMP-binding domain-like"/>
    <property type="match status" value="1"/>
</dbReference>
<organism evidence="2 3">
    <name type="scientific">Chitinophaga tropicalis</name>
    <dbReference type="NCBI Taxonomy" id="2683588"/>
    <lineage>
        <taxon>Bacteria</taxon>
        <taxon>Pseudomonadati</taxon>
        <taxon>Bacteroidota</taxon>
        <taxon>Chitinophagia</taxon>
        <taxon>Chitinophagales</taxon>
        <taxon>Chitinophagaceae</taxon>
        <taxon>Chitinophaga</taxon>
    </lineage>
</organism>
<evidence type="ECO:0000313" key="2">
    <source>
        <dbReference type="EMBL" id="MVT06719.1"/>
    </source>
</evidence>
<dbReference type="Pfam" id="PF00027">
    <property type="entry name" value="cNMP_binding"/>
    <property type="match status" value="1"/>
</dbReference>
<proteinExistence type="predicted"/>
<dbReference type="Proteomes" id="UP000461730">
    <property type="component" value="Unassembled WGS sequence"/>
</dbReference>
<dbReference type="RefSeq" id="WP_157304108.1">
    <property type="nucleotide sequence ID" value="NZ_WRXN01000001.1"/>
</dbReference>
<keyword evidence="3" id="KW-1185">Reference proteome</keyword>
<sequence length="190" mass="22224">MLQVLESHILKLVPELKDSIDRIIPHFSIEEFKKDEELLTENMSCERLFFVCQGMLHLYYTYSEEKHVIHFALENWWLTDYKTFPDVKPATLGIAATEDTTVAVISKRDYDALLLAYPLLAVYFNNIHQRAYGAALHKQKIYATISKEDFYSYFKNTYPELYQRIPGHILASYIGISLETFKEFEAGYIS</sequence>
<dbReference type="CDD" id="cd00038">
    <property type="entry name" value="CAP_ED"/>
    <property type="match status" value="1"/>
</dbReference>
<gene>
    <name evidence="2" type="ORF">GO493_00495</name>
</gene>
<name>A0A7K1TX86_9BACT</name>
<dbReference type="Gene3D" id="2.60.120.10">
    <property type="entry name" value="Jelly Rolls"/>
    <property type="match status" value="1"/>
</dbReference>
<dbReference type="InterPro" id="IPR018490">
    <property type="entry name" value="cNMP-bd_dom_sf"/>
</dbReference>
<accession>A0A7K1TX86</accession>
<evidence type="ECO:0000259" key="1">
    <source>
        <dbReference type="Pfam" id="PF00027"/>
    </source>
</evidence>
<reference evidence="2 3" key="1">
    <citation type="submission" date="2019-12" db="EMBL/GenBank/DDBJ databases">
        <title>Chitinophaga sp. strain ysch24 (GDMCC 1.1355), whole genome shotgun sequence.</title>
        <authorList>
            <person name="Zhang X."/>
        </authorList>
    </citation>
    <scope>NUCLEOTIDE SEQUENCE [LARGE SCALE GENOMIC DNA]</scope>
    <source>
        <strain evidence="3">ysch24</strain>
    </source>
</reference>
<dbReference type="AlphaFoldDB" id="A0A7K1TX86"/>
<feature type="domain" description="Cyclic nucleotide-binding" evidence="1">
    <location>
        <begin position="30"/>
        <end position="115"/>
    </location>
</feature>
<dbReference type="InterPro" id="IPR014710">
    <property type="entry name" value="RmlC-like_jellyroll"/>
</dbReference>
<dbReference type="EMBL" id="WRXN01000001">
    <property type="protein sequence ID" value="MVT06719.1"/>
    <property type="molecule type" value="Genomic_DNA"/>
</dbReference>
<protein>
    <submittedName>
        <fullName evidence="2">Cyclic nucleotide-binding domain-containing protein</fullName>
    </submittedName>
</protein>
<comment type="caution">
    <text evidence="2">The sequence shown here is derived from an EMBL/GenBank/DDBJ whole genome shotgun (WGS) entry which is preliminary data.</text>
</comment>
<evidence type="ECO:0000313" key="3">
    <source>
        <dbReference type="Proteomes" id="UP000461730"/>
    </source>
</evidence>